<dbReference type="FunCoup" id="B9RR07">
    <property type="interactions" value="549"/>
</dbReference>
<feature type="region of interest" description="Disordered" evidence="3">
    <location>
        <begin position="167"/>
        <end position="220"/>
    </location>
</feature>
<dbReference type="InterPro" id="IPR018467">
    <property type="entry name" value="CCT_CS"/>
</dbReference>
<comment type="subcellular location">
    <subcellularLocation>
        <location evidence="2">Nucleus</location>
    </subcellularLocation>
</comment>
<keyword evidence="6" id="KW-1185">Reference proteome</keyword>
<dbReference type="Pfam" id="PF09425">
    <property type="entry name" value="Jas_motif"/>
    <property type="match status" value="1"/>
</dbReference>
<dbReference type="OrthoDB" id="649989at2759"/>
<dbReference type="GO" id="GO:0005634">
    <property type="term" value="C:nucleus"/>
    <property type="evidence" value="ECO:0000318"/>
    <property type="project" value="GO_Central"/>
</dbReference>
<name>B9RR07_RICCO</name>
<comment type="domain">
    <text evidence="2">The jas domain is required for interaction with COI1.</text>
</comment>
<dbReference type="OMA" id="NPIPFCR"/>
<evidence type="ECO:0000313" key="5">
    <source>
        <dbReference type="EMBL" id="EEF46178.1"/>
    </source>
</evidence>
<accession>B9RR07</accession>
<protein>
    <recommendedName>
        <fullName evidence="2">Protein TIFY</fullName>
    </recommendedName>
    <alternativeName>
        <fullName evidence="2">Jasmonate ZIM domain-containing protein</fullName>
    </alternativeName>
</protein>
<dbReference type="PROSITE" id="PS51320">
    <property type="entry name" value="TIFY"/>
    <property type="match status" value="1"/>
</dbReference>
<feature type="compositionally biased region" description="Basic and acidic residues" evidence="3">
    <location>
        <begin position="190"/>
        <end position="200"/>
    </location>
</feature>
<evidence type="ECO:0000256" key="1">
    <source>
        <dbReference type="ARBA" id="ARBA00008614"/>
    </source>
</evidence>
<dbReference type="Proteomes" id="UP000008311">
    <property type="component" value="Unassembled WGS sequence"/>
</dbReference>
<dbReference type="GO" id="GO:0009611">
    <property type="term" value="P:response to wounding"/>
    <property type="evidence" value="ECO:0000318"/>
    <property type="project" value="GO_Central"/>
</dbReference>
<reference evidence="6" key="1">
    <citation type="journal article" date="2010" name="Nat. Biotechnol.">
        <title>Draft genome sequence of the oilseed species Ricinus communis.</title>
        <authorList>
            <person name="Chan A.P."/>
            <person name="Crabtree J."/>
            <person name="Zhao Q."/>
            <person name="Lorenzi H."/>
            <person name="Orvis J."/>
            <person name="Puiu D."/>
            <person name="Melake-Berhan A."/>
            <person name="Jones K.M."/>
            <person name="Redman J."/>
            <person name="Chen G."/>
            <person name="Cahoon E.B."/>
            <person name="Gedil M."/>
            <person name="Stanke M."/>
            <person name="Haas B.J."/>
            <person name="Wortman J.R."/>
            <person name="Fraser-Liggett C.M."/>
            <person name="Ravel J."/>
            <person name="Rabinowicz P.D."/>
        </authorList>
    </citation>
    <scope>NUCLEOTIDE SEQUENCE [LARGE SCALE GENOMIC DNA]</scope>
    <source>
        <strain evidence="6">cv. Hale</strain>
    </source>
</reference>
<evidence type="ECO:0000256" key="2">
    <source>
        <dbReference type="RuleBase" id="RU369065"/>
    </source>
</evidence>
<dbReference type="EMBL" id="EQ973802">
    <property type="protein sequence ID" value="EEF46178.1"/>
    <property type="molecule type" value="Genomic_DNA"/>
</dbReference>
<dbReference type="GO" id="GO:2000022">
    <property type="term" value="P:regulation of jasmonic acid mediated signaling pathway"/>
    <property type="evidence" value="ECO:0000318"/>
    <property type="project" value="GO_Central"/>
</dbReference>
<sequence length="220" mass="23417">MEGESFSQEEVKVKAVLEEVKKGEEVVNGGDGNMGSCTETLDPWTSALRPASSGPNATISTPNQLTIFYGGNVLVFDAIPAEKVREILFIAAAAAAAVKPADTKKTAAVSPASNTPVLTRSPSLQSTTSALPSPQAQLYPIHQASSLCKMQAEFPIARRNSLQRFFEKRRDRLGSKSPYPTPAAKMAGAKKPDLSTEVSRDASSIAQDKEIQREVAANLA</sequence>
<gene>
    <name evidence="5" type="ORF">RCOM_0708210</name>
</gene>
<dbReference type="InterPro" id="IPR010399">
    <property type="entry name" value="Tify_dom"/>
</dbReference>
<dbReference type="Pfam" id="PF06200">
    <property type="entry name" value="tify"/>
    <property type="match status" value="1"/>
</dbReference>
<keyword evidence="2" id="KW-0539">Nucleus</keyword>
<dbReference type="eggNOG" id="ENOG502S12Y">
    <property type="taxonomic scope" value="Eukaryota"/>
</dbReference>
<comment type="similarity">
    <text evidence="1 2">Belongs to the TIFY/JAZ family.</text>
</comment>
<evidence type="ECO:0000256" key="3">
    <source>
        <dbReference type="SAM" id="MobiDB-lite"/>
    </source>
</evidence>
<dbReference type="KEGG" id="rcu:8259012"/>
<dbReference type="InterPro" id="IPR040390">
    <property type="entry name" value="TIFY/JAZ"/>
</dbReference>
<dbReference type="InParanoid" id="B9RR07"/>
<dbReference type="SMART" id="SM00979">
    <property type="entry name" value="TIFY"/>
    <property type="match status" value="1"/>
</dbReference>
<evidence type="ECO:0000259" key="4">
    <source>
        <dbReference type="PROSITE" id="PS51320"/>
    </source>
</evidence>
<evidence type="ECO:0000313" key="6">
    <source>
        <dbReference type="Proteomes" id="UP000008311"/>
    </source>
</evidence>
<keyword evidence="2" id="KW-1184">Jasmonic acid signaling pathway</keyword>
<comment type="function">
    <text evidence="2">Repressor of jasmonate responses.</text>
</comment>
<dbReference type="GO" id="GO:0031347">
    <property type="term" value="P:regulation of defense response"/>
    <property type="evidence" value="ECO:0000318"/>
    <property type="project" value="GO_Central"/>
</dbReference>
<dbReference type="AlphaFoldDB" id="B9RR07"/>
<dbReference type="PANTHER" id="PTHR33077">
    <property type="entry name" value="PROTEIN TIFY 4A-RELATED-RELATED"/>
    <property type="match status" value="1"/>
</dbReference>
<feature type="region of interest" description="Disordered" evidence="3">
    <location>
        <begin position="104"/>
        <end position="131"/>
    </location>
</feature>
<feature type="domain" description="Tify" evidence="4">
    <location>
        <begin position="58"/>
        <end position="93"/>
    </location>
</feature>
<organism evidence="5 6">
    <name type="scientific">Ricinus communis</name>
    <name type="common">Castor bean</name>
    <dbReference type="NCBI Taxonomy" id="3988"/>
    <lineage>
        <taxon>Eukaryota</taxon>
        <taxon>Viridiplantae</taxon>
        <taxon>Streptophyta</taxon>
        <taxon>Embryophyta</taxon>
        <taxon>Tracheophyta</taxon>
        <taxon>Spermatophyta</taxon>
        <taxon>Magnoliopsida</taxon>
        <taxon>eudicotyledons</taxon>
        <taxon>Gunneridae</taxon>
        <taxon>Pentapetalae</taxon>
        <taxon>rosids</taxon>
        <taxon>fabids</taxon>
        <taxon>Malpighiales</taxon>
        <taxon>Euphorbiaceae</taxon>
        <taxon>Acalyphoideae</taxon>
        <taxon>Acalypheae</taxon>
        <taxon>Ricinus</taxon>
    </lineage>
</organism>
<dbReference type="STRING" id="3988.B9RR07"/>
<proteinExistence type="inferred from homology"/>
<dbReference type="PANTHER" id="PTHR33077:SF61">
    <property type="entry name" value="PROTEIN TIFY 3A-RELATED"/>
    <property type="match status" value="1"/>
</dbReference>
<feature type="compositionally biased region" description="Polar residues" evidence="3">
    <location>
        <begin position="111"/>
        <end position="131"/>
    </location>
</feature>